<dbReference type="Proteomes" id="UP000642070">
    <property type="component" value="Unassembled WGS sequence"/>
</dbReference>
<evidence type="ECO:0000313" key="2">
    <source>
        <dbReference type="Proteomes" id="UP000642070"/>
    </source>
</evidence>
<keyword evidence="2" id="KW-1185">Reference proteome</keyword>
<proteinExistence type="predicted"/>
<accession>A0A917THN0</accession>
<evidence type="ECO:0000313" key="1">
    <source>
        <dbReference type="EMBL" id="GGM23613.1"/>
    </source>
</evidence>
<reference evidence="1" key="2">
    <citation type="submission" date="2020-09" db="EMBL/GenBank/DDBJ databases">
        <authorList>
            <person name="Sun Q."/>
            <person name="Ohkuma M."/>
        </authorList>
    </citation>
    <scope>NUCLEOTIDE SEQUENCE</scope>
    <source>
        <strain evidence="1">JCM 19831</strain>
    </source>
</reference>
<sequence>MRHHIVSGLSTEGNIELMSGVSSHAYLDLVLRTRLAVLTATAGAAGALLADGVPPVQAAAVAAAATVGGVEVGCRLTLPHVAPKTVVSVLVVVLALVVSVVRLGYPVPECLAVVLAAAWCTAELARRVTGLVLRPTAPSA</sequence>
<protein>
    <submittedName>
        <fullName evidence="1">Uncharacterized protein</fullName>
    </submittedName>
</protein>
<dbReference type="AlphaFoldDB" id="A0A917THN0"/>
<gene>
    <name evidence="1" type="ORF">GCM10007977_026000</name>
</gene>
<comment type="caution">
    <text evidence="1">The sequence shown here is derived from an EMBL/GenBank/DDBJ whole genome shotgun (WGS) entry which is preliminary data.</text>
</comment>
<reference evidence="1" key="1">
    <citation type="journal article" date="2014" name="Int. J. Syst. Evol. Microbiol.">
        <title>Complete genome sequence of Corynebacterium casei LMG S-19264T (=DSM 44701T), isolated from a smear-ripened cheese.</title>
        <authorList>
            <consortium name="US DOE Joint Genome Institute (JGI-PGF)"/>
            <person name="Walter F."/>
            <person name="Albersmeier A."/>
            <person name="Kalinowski J."/>
            <person name="Ruckert C."/>
        </authorList>
    </citation>
    <scope>NUCLEOTIDE SEQUENCE</scope>
    <source>
        <strain evidence="1">JCM 19831</strain>
    </source>
</reference>
<name>A0A917THN0_9ACTN</name>
<organism evidence="1 2">
    <name type="scientific">Dactylosporangium sucinum</name>
    <dbReference type="NCBI Taxonomy" id="1424081"/>
    <lineage>
        <taxon>Bacteria</taxon>
        <taxon>Bacillati</taxon>
        <taxon>Actinomycetota</taxon>
        <taxon>Actinomycetes</taxon>
        <taxon>Micromonosporales</taxon>
        <taxon>Micromonosporaceae</taxon>
        <taxon>Dactylosporangium</taxon>
    </lineage>
</organism>
<dbReference type="EMBL" id="BMPI01000010">
    <property type="protein sequence ID" value="GGM23613.1"/>
    <property type="molecule type" value="Genomic_DNA"/>
</dbReference>